<feature type="coiled-coil region" evidence="1">
    <location>
        <begin position="146"/>
        <end position="173"/>
    </location>
</feature>
<reference evidence="2" key="1">
    <citation type="submission" date="2022-10" db="EMBL/GenBank/DDBJ databases">
        <title>Puccinia triticina Genome sequencing and assembly.</title>
        <authorList>
            <person name="Li C."/>
        </authorList>
    </citation>
    <scope>NUCLEOTIDE SEQUENCE</scope>
    <source>
        <strain evidence="2">Pt15</strain>
    </source>
</reference>
<organism evidence="2 3">
    <name type="scientific">Puccinia triticina</name>
    <dbReference type="NCBI Taxonomy" id="208348"/>
    <lineage>
        <taxon>Eukaryota</taxon>
        <taxon>Fungi</taxon>
        <taxon>Dikarya</taxon>
        <taxon>Basidiomycota</taxon>
        <taxon>Pucciniomycotina</taxon>
        <taxon>Pucciniomycetes</taxon>
        <taxon>Pucciniales</taxon>
        <taxon>Pucciniaceae</taxon>
        <taxon>Puccinia</taxon>
    </lineage>
</organism>
<evidence type="ECO:0000313" key="3">
    <source>
        <dbReference type="Proteomes" id="UP001164743"/>
    </source>
</evidence>
<evidence type="ECO:0000256" key="1">
    <source>
        <dbReference type="SAM" id="Coils"/>
    </source>
</evidence>
<keyword evidence="3" id="KW-1185">Reference proteome</keyword>
<sequence length="239" mass="27234">MEFVQIIKVEGKLDEDPNSNPTSASPFYIHRPQSFEYKTSSEGNKDFEHVNFAIRISLIVRLMKRAHWLTQGSCCSKLSTRGHAHVNRRRTRALFPPVENRWGCREQPDSNSEEASMNDCPILLKVFLSGSKIPLNHTSSKEEETEAGLEIEIESLTRQKADIKKAIQLIQTDLDDVTKRLGLLATKLVCEDLTSLISIFNRKNPCRMSNLSNQLTKNTKDLRFKNRAATPARLLLRPD</sequence>
<protein>
    <submittedName>
        <fullName evidence="2">Uncharacterized protein</fullName>
    </submittedName>
</protein>
<dbReference type="EMBL" id="CP110436">
    <property type="protein sequence ID" value="WAQ92138.1"/>
    <property type="molecule type" value="Genomic_DNA"/>
</dbReference>
<dbReference type="GeneID" id="77805013"/>
<dbReference type="RefSeq" id="XP_053027693.1">
    <property type="nucleotide sequence ID" value="XM_053164119.1"/>
</dbReference>
<gene>
    <name evidence="2" type="ORF">PtA15_16A44</name>
</gene>
<name>A0ABY7D3E6_9BASI</name>
<dbReference type="Proteomes" id="UP001164743">
    <property type="component" value="Chromosome 16A"/>
</dbReference>
<proteinExistence type="predicted"/>
<accession>A0ABY7D3E6</accession>
<evidence type="ECO:0000313" key="2">
    <source>
        <dbReference type="EMBL" id="WAQ92138.1"/>
    </source>
</evidence>
<keyword evidence="1" id="KW-0175">Coiled coil</keyword>